<dbReference type="GO" id="GO:0005835">
    <property type="term" value="C:fatty acid synthase complex"/>
    <property type="evidence" value="ECO:0007669"/>
    <property type="project" value="InterPro"/>
</dbReference>
<accession>A0A5S5CXK9</accession>
<dbReference type="EMBL" id="VNHW01000007">
    <property type="protein sequence ID" value="TYP87262.1"/>
    <property type="molecule type" value="Genomic_DNA"/>
</dbReference>
<dbReference type="InterPro" id="IPR003965">
    <property type="entry name" value="Fatty_acid_synthase"/>
</dbReference>
<dbReference type="AlphaFoldDB" id="A0A5S5CXK9"/>
<comment type="caution">
    <text evidence="3">The sequence shown here is derived from an EMBL/GenBank/DDBJ whole genome shotgun (WGS) entry which is preliminary data.</text>
</comment>
<organism evidence="3 4">
    <name type="scientific">Blastococcus xanthinilyticus</name>
    <dbReference type="NCBI Taxonomy" id="1564164"/>
    <lineage>
        <taxon>Bacteria</taxon>
        <taxon>Bacillati</taxon>
        <taxon>Actinomycetota</taxon>
        <taxon>Actinomycetes</taxon>
        <taxon>Geodermatophilales</taxon>
        <taxon>Geodermatophilaceae</taxon>
        <taxon>Blastococcus</taxon>
    </lineage>
</organism>
<name>A0A5S5CXK9_9ACTN</name>
<dbReference type="InterPro" id="IPR029069">
    <property type="entry name" value="HotDog_dom_sf"/>
</dbReference>
<dbReference type="PANTHER" id="PTHR43841:SF1">
    <property type="entry name" value="3-HYDROXYACYL-THIOESTER DEHYDRATASE X"/>
    <property type="match status" value="1"/>
</dbReference>
<dbReference type="InterPro" id="IPR002539">
    <property type="entry name" value="MaoC-like_dom"/>
</dbReference>
<evidence type="ECO:0000259" key="2">
    <source>
        <dbReference type="Pfam" id="PF01575"/>
    </source>
</evidence>
<dbReference type="PRINTS" id="PR01483">
    <property type="entry name" value="FASYNTHASE"/>
</dbReference>
<dbReference type="GO" id="GO:0006633">
    <property type="term" value="P:fatty acid biosynthetic process"/>
    <property type="evidence" value="ECO:0007669"/>
    <property type="project" value="InterPro"/>
</dbReference>
<feature type="domain" description="MaoC-like" evidence="2">
    <location>
        <begin position="183"/>
        <end position="256"/>
    </location>
</feature>
<keyword evidence="4" id="KW-1185">Reference proteome</keyword>
<dbReference type="PANTHER" id="PTHR43841">
    <property type="entry name" value="3-HYDROXYACYL-THIOESTER DEHYDRATASE HTDX-RELATED"/>
    <property type="match status" value="1"/>
</dbReference>
<dbReference type="SUPFAM" id="SSF54637">
    <property type="entry name" value="Thioesterase/thiol ester dehydrase-isomerase"/>
    <property type="match status" value="2"/>
</dbReference>
<protein>
    <submittedName>
        <fullName evidence="3">MaoC dehydratase-like protein</fullName>
    </submittedName>
</protein>
<dbReference type="Proteomes" id="UP000322499">
    <property type="component" value="Unassembled WGS sequence"/>
</dbReference>
<reference evidence="3 4" key="1">
    <citation type="submission" date="2019-07" db="EMBL/GenBank/DDBJ databases">
        <title>Genomic Encyclopedia of Archaeal and Bacterial Type Strains, Phase II (KMG-II): from individual species to whole genera.</title>
        <authorList>
            <person name="Goeker M."/>
        </authorList>
    </citation>
    <scope>NUCLEOTIDE SEQUENCE [LARGE SCALE GENOMIC DNA]</scope>
    <source>
        <strain evidence="3 4">DSM 46842</strain>
    </source>
</reference>
<dbReference type="RefSeq" id="WP_166533516.1">
    <property type="nucleotide sequence ID" value="NZ_VNHW01000007.1"/>
</dbReference>
<sequence>MATTVLDAPPNMAALFARAAFTARGRGGALPDTRVARHGVRVDPANLADYARVCRFPLSDALPATYPHLLTFPLQLALMSDRAFPLALPGLVHLRNRIDVLRPIAASEELDLEVWAERFAAHRSGATVDLCASVSAGGAEVWRGRSTYLARGATAPHGAPDSDVTVSVGGLDRAAATWRIPDDAGRRYAKVSGDVNPIHLSGLSAKAFGFKRAIAHGMWVKARVLASVANRLPDAFGVDVAFRKPLFLPSTVTLSTAPADGGWDAAVRNARSGTEHLVGTVRPL</sequence>
<comment type="similarity">
    <text evidence="1">Belongs to the enoyl-CoA hydratase/isomerase family.</text>
</comment>
<dbReference type="GO" id="GO:0004312">
    <property type="term" value="F:fatty acid synthase activity"/>
    <property type="evidence" value="ECO:0007669"/>
    <property type="project" value="InterPro"/>
</dbReference>
<evidence type="ECO:0000313" key="4">
    <source>
        <dbReference type="Proteomes" id="UP000322499"/>
    </source>
</evidence>
<dbReference type="Gene3D" id="3.10.129.10">
    <property type="entry name" value="Hotdog Thioesterase"/>
    <property type="match status" value="1"/>
</dbReference>
<evidence type="ECO:0000256" key="1">
    <source>
        <dbReference type="ARBA" id="ARBA00005254"/>
    </source>
</evidence>
<proteinExistence type="inferred from homology"/>
<gene>
    <name evidence="3" type="ORF">BD833_107203</name>
</gene>
<evidence type="ECO:0000313" key="3">
    <source>
        <dbReference type="EMBL" id="TYP87262.1"/>
    </source>
</evidence>
<dbReference type="Pfam" id="PF01575">
    <property type="entry name" value="MaoC_dehydratas"/>
    <property type="match status" value="1"/>
</dbReference>